<dbReference type="PANTHER" id="PTHR21237:SF23">
    <property type="entry name" value="GRPE PROTEIN HOMOLOG, MITOCHONDRIAL"/>
    <property type="match status" value="1"/>
</dbReference>
<dbReference type="CDD" id="cd00446">
    <property type="entry name" value="GrpE"/>
    <property type="match status" value="1"/>
</dbReference>
<comment type="subunit">
    <text evidence="3">Homodimer.</text>
</comment>
<dbReference type="HAMAP" id="MF_01151">
    <property type="entry name" value="GrpE"/>
    <property type="match status" value="1"/>
</dbReference>
<evidence type="ECO:0000313" key="7">
    <source>
        <dbReference type="Proteomes" id="UP000662857"/>
    </source>
</evidence>
<evidence type="ECO:0000313" key="6">
    <source>
        <dbReference type="EMBL" id="QSB17208.1"/>
    </source>
</evidence>
<dbReference type="InterPro" id="IPR009012">
    <property type="entry name" value="GrpE_head"/>
</dbReference>
<dbReference type="InterPro" id="IPR000740">
    <property type="entry name" value="GrpE"/>
</dbReference>
<name>A0A895YT48_9ACTN</name>
<keyword evidence="7" id="KW-1185">Reference proteome</keyword>
<dbReference type="SUPFAM" id="SSF51064">
    <property type="entry name" value="Head domain of nucleotide exchange factor GrpE"/>
    <property type="match status" value="1"/>
</dbReference>
<dbReference type="SUPFAM" id="SSF58014">
    <property type="entry name" value="Coiled-coil domain of nucleotide exchange factor GrpE"/>
    <property type="match status" value="1"/>
</dbReference>
<evidence type="ECO:0000256" key="3">
    <source>
        <dbReference type="HAMAP-Rule" id="MF_01151"/>
    </source>
</evidence>
<sequence length="157" mass="17144">MPAVVEPEPDSAALRQRITELEDQSLRTMADLDNLRKRHARELTLAREEERVQVASSWLPVLDTLDLALAHAEADPASIVAGVAAVREQALQVLNQLGYPRRDDEGTQFDPAWHEAVAAVPDDDRPAGTVVQVVRPGYGGAARQLRPAAVVVAREDE</sequence>
<keyword evidence="5" id="KW-0175">Coiled coil</keyword>
<dbReference type="GO" id="GO:0005737">
    <property type="term" value="C:cytoplasm"/>
    <property type="evidence" value="ECO:0007669"/>
    <property type="project" value="UniProtKB-SubCell"/>
</dbReference>
<dbReference type="Pfam" id="PF01025">
    <property type="entry name" value="GrpE"/>
    <property type="match status" value="1"/>
</dbReference>
<dbReference type="GO" id="GO:0000774">
    <property type="term" value="F:adenyl-nucleotide exchange factor activity"/>
    <property type="evidence" value="ECO:0007669"/>
    <property type="project" value="InterPro"/>
</dbReference>
<keyword evidence="2 3" id="KW-0143">Chaperone</keyword>
<dbReference type="GO" id="GO:0051087">
    <property type="term" value="F:protein-folding chaperone binding"/>
    <property type="evidence" value="ECO:0007669"/>
    <property type="project" value="InterPro"/>
</dbReference>
<gene>
    <name evidence="3" type="primary">grpE</name>
    <name evidence="6" type="ORF">JQS43_09190</name>
</gene>
<dbReference type="InterPro" id="IPR013805">
    <property type="entry name" value="GrpE_CC"/>
</dbReference>
<dbReference type="EMBL" id="CP070499">
    <property type="protein sequence ID" value="QSB17208.1"/>
    <property type="molecule type" value="Genomic_DNA"/>
</dbReference>
<keyword evidence="3" id="KW-0346">Stress response</keyword>
<dbReference type="GO" id="GO:0051082">
    <property type="term" value="F:unfolded protein binding"/>
    <property type="evidence" value="ECO:0007669"/>
    <property type="project" value="TreeGrafter"/>
</dbReference>
<reference evidence="6" key="1">
    <citation type="submission" date="2021-02" db="EMBL/GenBank/DDBJ databases">
        <title>Natrosporangium hydrolyticum gen. nov., sp. nov, a haloalkaliphilic actinobacterium from a soda solonchak soil.</title>
        <authorList>
            <person name="Sorokin D.Y."/>
            <person name="Khijniak T.V."/>
            <person name="Zakharycheva A.P."/>
            <person name="Boueva O.V."/>
            <person name="Ariskina E.V."/>
            <person name="Hahnke R.L."/>
            <person name="Bunk B."/>
            <person name="Sproer C."/>
            <person name="Schumann P."/>
            <person name="Evtushenko L.I."/>
            <person name="Kublanov I.V."/>
        </authorList>
    </citation>
    <scope>NUCLEOTIDE SEQUENCE</scope>
    <source>
        <strain evidence="6">DSM 106523</strain>
    </source>
</reference>
<dbReference type="Proteomes" id="UP000662857">
    <property type="component" value="Chromosome"/>
</dbReference>
<comment type="subcellular location">
    <subcellularLocation>
        <location evidence="3">Cytoplasm</location>
    </subcellularLocation>
</comment>
<evidence type="ECO:0000256" key="5">
    <source>
        <dbReference type="SAM" id="Coils"/>
    </source>
</evidence>
<protein>
    <recommendedName>
        <fullName evidence="3">Protein GrpE</fullName>
    </recommendedName>
    <alternativeName>
        <fullName evidence="3">HSP-70 cofactor</fullName>
    </alternativeName>
</protein>
<dbReference type="GO" id="GO:0042803">
    <property type="term" value="F:protein homodimerization activity"/>
    <property type="evidence" value="ECO:0007669"/>
    <property type="project" value="InterPro"/>
</dbReference>
<dbReference type="PRINTS" id="PR00773">
    <property type="entry name" value="GRPEPROTEIN"/>
</dbReference>
<comment type="similarity">
    <text evidence="1 3 4">Belongs to the GrpE family.</text>
</comment>
<feature type="coiled-coil region" evidence="5">
    <location>
        <begin position="18"/>
        <end position="49"/>
    </location>
</feature>
<evidence type="ECO:0000256" key="4">
    <source>
        <dbReference type="RuleBase" id="RU004478"/>
    </source>
</evidence>
<accession>A0A895YT48</accession>
<dbReference type="GO" id="GO:0006457">
    <property type="term" value="P:protein folding"/>
    <property type="evidence" value="ECO:0007669"/>
    <property type="project" value="InterPro"/>
</dbReference>
<dbReference type="KEGG" id="nhy:JQS43_09190"/>
<organism evidence="6 7">
    <name type="scientific">Natronosporangium hydrolyticum</name>
    <dbReference type="NCBI Taxonomy" id="2811111"/>
    <lineage>
        <taxon>Bacteria</taxon>
        <taxon>Bacillati</taxon>
        <taxon>Actinomycetota</taxon>
        <taxon>Actinomycetes</taxon>
        <taxon>Micromonosporales</taxon>
        <taxon>Micromonosporaceae</taxon>
        <taxon>Natronosporangium</taxon>
    </lineage>
</organism>
<dbReference type="PANTHER" id="PTHR21237">
    <property type="entry name" value="GRPE PROTEIN"/>
    <property type="match status" value="1"/>
</dbReference>
<dbReference type="AlphaFoldDB" id="A0A895YT48"/>
<evidence type="ECO:0000256" key="2">
    <source>
        <dbReference type="ARBA" id="ARBA00023186"/>
    </source>
</evidence>
<dbReference type="Gene3D" id="3.90.20.20">
    <property type="match status" value="1"/>
</dbReference>
<dbReference type="Gene3D" id="2.30.22.10">
    <property type="entry name" value="Head domain of nucleotide exchange factor GrpE"/>
    <property type="match status" value="1"/>
</dbReference>
<evidence type="ECO:0000256" key="1">
    <source>
        <dbReference type="ARBA" id="ARBA00009054"/>
    </source>
</evidence>
<proteinExistence type="inferred from homology"/>
<comment type="function">
    <text evidence="3">Participates actively in the response to hyperosmotic and heat shock by preventing the aggregation of stress-denatured proteins, in association with DnaK and GrpE. It is the nucleotide exchange factor for DnaK and may function as a thermosensor. Unfolded proteins bind initially to DnaJ; upon interaction with the DnaJ-bound protein, DnaK hydrolyzes its bound ATP, resulting in the formation of a stable complex. GrpE releases ADP from DnaK; ATP binding to DnaK triggers the release of the substrate protein, thus completing the reaction cycle. Several rounds of ATP-dependent interactions between DnaJ, DnaK and GrpE are required for fully efficient folding.</text>
</comment>
<keyword evidence="3" id="KW-0963">Cytoplasm</keyword>